<dbReference type="EMBL" id="HBIT01003351">
    <property type="protein sequence ID" value="CAE0615615.1"/>
    <property type="molecule type" value="Transcribed_RNA"/>
</dbReference>
<name>A0A7S3UID6_OXYMA</name>
<proteinExistence type="predicted"/>
<protein>
    <submittedName>
        <fullName evidence="1">Uncharacterized protein</fullName>
    </submittedName>
</protein>
<gene>
    <name evidence="1" type="ORF">OMAR00292_LOCUS1491</name>
</gene>
<dbReference type="AlphaFoldDB" id="A0A7S3UID6"/>
<evidence type="ECO:0000313" key="1">
    <source>
        <dbReference type="EMBL" id="CAE0615615.1"/>
    </source>
</evidence>
<sequence length="110" mass="12191">MASMAQLVLQDSVDTPGAAGCGRALGLCNLHAWQRGLRLELEIHLRNNITAHRGSQNVHGLFDRAAAGYVELPKRVRKTILISPPSFCAIQAIVSQRLQQRRDWDHIVSV</sequence>
<organism evidence="1">
    <name type="scientific">Oxyrrhis marina</name>
    <name type="common">Dinoflagellate</name>
    <dbReference type="NCBI Taxonomy" id="2969"/>
    <lineage>
        <taxon>Eukaryota</taxon>
        <taxon>Sar</taxon>
        <taxon>Alveolata</taxon>
        <taxon>Dinophyceae</taxon>
        <taxon>Oxyrrhinales</taxon>
        <taxon>Oxyrrhinaceae</taxon>
        <taxon>Oxyrrhis</taxon>
    </lineage>
</organism>
<accession>A0A7S3UID6</accession>
<reference evidence="1" key="1">
    <citation type="submission" date="2021-01" db="EMBL/GenBank/DDBJ databases">
        <authorList>
            <person name="Corre E."/>
            <person name="Pelletier E."/>
            <person name="Niang G."/>
            <person name="Scheremetjew M."/>
            <person name="Finn R."/>
            <person name="Kale V."/>
            <person name="Holt S."/>
            <person name="Cochrane G."/>
            <person name="Meng A."/>
            <person name="Brown T."/>
            <person name="Cohen L."/>
        </authorList>
    </citation>
    <scope>NUCLEOTIDE SEQUENCE</scope>
    <source>
        <strain evidence="1">CCMP1795</strain>
    </source>
</reference>